<dbReference type="EMBL" id="JACCBV010000001">
    <property type="protein sequence ID" value="NYE18045.1"/>
    <property type="molecule type" value="Genomic_DNA"/>
</dbReference>
<dbReference type="RefSeq" id="WP_179486489.1">
    <property type="nucleotide sequence ID" value="NZ_JACCBV010000001.1"/>
</dbReference>
<evidence type="ECO:0000313" key="3">
    <source>
        <dbReference type="Proteomes" id="UP000576969"/>
    </source>
</evidence>
<dbReference type="InterPro" id="IPR000600">
    <property type="entry name" value="ROK"/>
</dbReference>
<dbReference type="PANTHER" id="PTHR18964:SF149">
    <property type="entry name" value="BIFUNCTIONAL UDP-N-ACETYLGLUCOSAMINE 2-EPIMERASE_N-ACETYLMANNOSAMINE KINASE"/>
    <property type="match status" value="1"/>
</dbReference>
<dbReference type="SUPFAM" id="SSF53067">
    <property type="entry name" value="Actin-like ATPase domain"/>
    <property type="match status" value="1"/>
</dbReference>
<evidence type="ECO:0000256" key="1">
    <source>
        <dbReference type="ARBA" id="ARBA00006479"/>
    </source>
</evidence>
<evidence type="ECO:0000313" key="2">
    <source>
        <dbReference type="EMBL" id="NYE18045.1"/>
    </source>
</evidence>
<dbReference type="GO" id="GO:0016301">
    <property type="term" value="F:kinase activity"/>
    <property type="evidence" value="ECO:0007669"/>
    <property type="project" value="UniProtKB-KW"/>
</dbReference>
<proteinExistence type="inferred from homology"/>
<accession>A0A7Y9GK67</accession>
<dbReference type="Gene3D" id="3.30.420.40">
    <property type="match status" value="2"/>
</dbReference>
<sequence>MSRGSNITRLGGFNRAVVFDAVRRSRFGISRVELVESTGLTAQTVSNIVRRLIEDQVIEEREPIFSPGRGKPRIPLVVRAATQVSVGVHLDPARLTCVVLDASGDLLHRSSTALPHTVTPDDAVGLIADCTHRSLVDAGVERDAVLGLGIAAPGPLDITTGTVINPPLLPGWERVALRSKVREATGLRVLLDKDVTAAATGEAWSRAHADRPSFIFVYVGAGIGAGIVMDGVILRGSHNNIGEIGDLIVGESLEEGGRRRVLTLGQACDPISVVTRAAQSGVVDADPSLIDVAAAEAYFTSICHRADTGDAECVEIVRGITRGLARGIAALVNLLDVQTVVMGGPAWNRIAHLALPQLPELIGARMVAPLSPLTLQAATEGEFTAARGGAAMVLDASLSPHASALLLV</sequence>
<dbReference type="InterPro" id="IPR036390">
    <property type="entry name" value="WH_DNA-bd_sf"/>
</dbReference>
<reference evidence="2 3" key="1">
    <citation type="submission" date="2020-07" db="EMBL/GenBank/DDBJ databases">
        <title>Sequencing the genomes of 1000 actinobacteria strains.</title>
        <authorList>
            <person name="Klenk H.-P."/>
        </authorList>
    </citation>
    <scope>NUCLEOTIDE SEQUENCE [LARGE SCALE GENOMIC DNA]</scope>
    <source>
        <strain evidence="2 3">DSM 24662</strain>
    </source>
</reference>
<keyword evidence="2" id="KW-0808">Transferase</keyword>
<dbReference type="Proteomes" id="UP000576969">
    <property type="component" value="Unassembled WGS sequence"/>
</dbReference>
<dbReference type="SUPFAM" id="SSF46785">
    <property type="entry name" value="Winged helix' DNA-binding domain"/>
    <property type="match status" value="1"/>
</dbReference>
<dbReference type="Gene3D" id="1.10.10.10">
    <property type="entry name" value="Winged helix-like DNA-binding domain superfamily/Winged helix DNA-binding domain"/>
    <property type="match status" value="1"/>
</dbReference>
<dbReference type="InterPro" id="IPR036388">
    <property type="entry name" value="WH-like_DNA-bd_sf"/>
</dbReference>
<keyword evidence="3" id="KW-1185">Reference proteome</keyword>
<name>A0A7Y9GK67_9MICO</name>
<gene>
    <name evidence="2" type="ORF">BJ991_000073</name>
</gene>
<dbReference type="PANTHER" id="PTHR18964">
    <property type="entry name" value="ROK (REPRESSOR, ORF, KINASE) FAMILY"/>
    <property type="match status" value="1"/>
</dbReference>
<comment type="similarity">
    <text evidence="1">Belongs to the ROK (NagC/XylR) family.</text>
</comment>
<protein>
    <submittedName>
        <fullName evidence="2">Putative NBD/HSP70 family sugar kinase</fullName>
    </submittedName>
</protein>
<dbReference type="InterPro" id="IPR043129">
    <property type="entry name" value="ATPase_NBD"/>
</dbReference>
<dbReference type="Pfam" id="PF00480">
    <property type="entry name" value="ROK"/>
    <property type="match status" value="1"/>
</dbReference>
<keyword evidence="2" id="KW-0418">Kinase</keyword>
<dbReference type="CDD" id="cd23763">
    <property type="entry name" value="ASKHA_ATPase_ROK"/>
    <property type="match status" value="1"/>
</dbReference>
<comment type="caution">
    <text evidence="2">The sequence shown here is derived from an EMBL/GenBank/DDBJ whole genome shotgun (WGS) entry which is preliminary data.</text>
</comment>
<organism evidence="2 3">
    <name type="scientific">Microbacterium immunditiarum</name>
    <dbReference type="NCBI Taxonomy" id="337480"/>
    <lineage>
        <taxon>Bacteria</taxon>
        <taxon>Bacillati</taxon>
        <taxon>Actinomycetota</taxon>
        <taxon>Actinomycetes</taxon>
        <taxon>Micrococcales</taxon>
        <taxon>Microbacteriaceae</taxon>
        <taxon>Microbacterium</taxon>
    </lineage>
</organism>
<dbReference type="AlphaFoldDB" id="A0A7Y9GK67"/>